<proteinExistence type="predicted"/>
<organism evidence="1 2">
    <name type="scientific">Marivirga tractuosa (strain ATCC 23168 / DSM 4126 / NBRC 15989 / NCIMB 1408 / VKM B-1430 / H-43)</name>
    <name type="common">Microscilla tractuosa</name>
    <name type="synonym">Flexibacter tractuosus</name>
    <dbReference type="NCBI Taxonomy" id="643867"/>
    <lineage>
        <taxon>Bacteria</taxon>
        <taxon>Pseudomonadati</taxon>
        <taxon>Bacteroidota</taxon>
        <taxon>Cytophagia</taxon>
        <taxon>Cytophagales</taxon>
        <taxon>Marivirgaceae</taxon>
        <taxon>Marivirga</taxon>
    </lineage>
</organism>
<accession>E4TTP5</accession>
<dbReference type="KEGG" id="mtt:Ftrac_0961"/>
<dbReference type="Proteomes" id="UP000008720">
    <property type="component" value="Chromosome"/>
</dbReference>
<dbReference type="STRING" id="643867.Ftrac_0961"/>
<dbReference type="EMBL" id="CP002349">
    <property type="protein sequence ID" value="ADR20962.1"/>
    <property type="molecule type" value="Genomic_DNA"/>
</dbReference>
<dbReference type="AlphaFoldDB" id="E4TTP5"/>
<evidence type="ECO:0000313" key="2">
    <source>
        <dbReference type="Proteomes" id="UP000008720"/>
    </source>
</evidence>
<evidence type="ECO:0000313" key="1">
    <source>
        <dbReference type="EMBL" id="ADR20962.1"/>
    </source>
</evidence>
<protein>
    <submittedName>
        <fullName evidence="1">Uncharacterized protein</fullName>
    </submittedName>
</protein>
<dbReference type="HOGENOM" id="CLU_1198621_0_0_10"/>
<reference evidence="1 2" key="1">
    <citation type="journal article" date="2011" name="Stand. Genomic Sci.">
        <title>Complete genome sequence of Marivirga tractuosa type strain (H-43).</title>
        <authorList>
            <person name="Pagani I."/>
            <person name="Chertkov O."/>
            <person name="Lapidus A."/>
            <person name="Lucas S."/>
            <person name="Del Rio T.G."/>
            <person name="Tice H."/>
            <person name="Copeland A."/>
            <person name="Cheng J.F."/>
            <person name="Nolan M."/>
            <person name="Saunders E."/>
            <person name="Pitluck S."/>
            <person name="Held B."/>
            <person name="Goodwin L."/>
            <person name="Liolios K."/>
            <person name="Ovchinikova G."/>
            <person name="Ivanova N."/>
            <person name="Mavromatis K."/>
            <person name="Pati A."/>
            <person name="Chen A."/>
            <person name="Palaniappan K."/>
            <person name="Land M."/>
            <person name="Hauser L."/>
            <person name="Jeffries C.D."/>
            <person name="Detter J.C."/>
            <person name="Han C."/>
            <person name="Tapia R."/>
            <person name="Ngatchou-Djao O.D."/>
            <person name="Rohde M."/>
            <person name="Goker M."/>
            <person name="Spring S."/>
            <person name="Sikorski J."/>
            <person name="Woyke T."/>
            <person name="Bristow J."/>
            <person name="Eisen J.A."/>
            <person name="Markowitz V."/>
            <person name="Hugenholtz P."/>
            <person name="Klenk H.P."/>
            <person name="Kyrpides N.C."/>
        </authorList>
    </citation>
    <scope>NUCLEOTIDE SEQUENCE [LARGE SCALE GENOMIC DNA]</scope>
    <source>
        <strain evidence="2">ATCC 23168 / DSM 4126 / NBRC 15989 / NCIMB 1408 / VKM B-1430 / H-43</strain>
    </source>
</reference>
<dbReference type="RefSeq" id="WP_013453113.1">
    <property type="nucleotide sequence ID" value="NC_014759.1"/>
</dbReference>
<name>E4TTP5_MARTH</name>
<dbReference type="OrthoDB" id="825419at2"/>
<sequence length="231" mass="27331">MENNEQLIALLDKYRLQNIFKSISLIKAINNDNSELLDKTVMNRLHLILLSFILISCQESQEEDTQKLNKEVNKVVNVFIEDKAMYKYGVILNKLSPYEYYNLQHTSGKEIPPSRASYDLKNEISLLKIIDSEKYFDSIKNKNNLKTQIIQSEKIYSDFSLNLNYLREKNYAFKDTLTSYRIYPPLFNNDSTAAYIQYDFFDYGWKEGSGTIYIKKKEEWHFFKNVSSHIM</sequence>
<keyword evidence="2" id="KW-1185">Reference proteome</keyword>
<gene>
    <name evidence="1" type="ordered locus">Ftrac_0961</name>
</gene>